<dbReference type="OrthoDB" id="185175at2759"/>
<organism evidence="2 3">
    <name type="scientific">Limosa lapponica baueri</name>
    <dbReference type="NCBI Taxonomy" id="1758121"/>
    <lineage>
        <taxon>Eukaryota</taxon>
        <taxon>Metazoa</taxon>
        <taxon>Chordata</taxon>
        <taxon>Craniata</taxon>
        <taxon>Vertebrata</taxon>
        <taxon>Euteleostomi</taxon>
        <taxon>Archelosauria</taxon>
        <taxon>Archosauria</taxon>
        <taxon>Dinosauria</taxon>
        <taxon>Saurischia</taxon>
        <taxon>Theropoda</taxon>
        <taxon>Coelurosauria</taxon>
        <taxon>Aves</taxon>
        <taxon>Neognathae</taxon>
        <taxon>Neoaves</taxon>
        <taxon>Charadriiformes</taxon>
        <taxon>Scolopacidae</taxon>
        <taxon>Limosa</taxon>
    </lineage>
</organism>
<keyword evidence="3" id="KW-1185">Reference proteome</keyword>
<gene>
    <name evidence="2" type="ORF">llap_16716</name>
</gene>
<dbReference type="Proteomes" id="UP000233556">
    <property type="component" value="Unassembled WGS sequence"/>
</dbReference>
<feature type="coiled-coil region" evidence="1">
    <location>
        <begin position="32"/>
        <end position="80"/>
    </location>
</feature>
<proteinExistence type="predicted"/>
<dbReference type="AlphaFoldDB" id="A0A2I0TGQ2"/>
<sequence length="89" mass="10504">MMTSRHSSDPVLSRSISLCSLEKENYDVWAKVVRLNQDIEKEKKKSEELELKLMNMERLREDMEKKNKMLEEEIKKLAKSTSKTDAKTN</sequence>
<evidence type="ECO:0000256" key="1">
    <source>
        <dbReference type="SAM" id="Coils"/>
    </source>
</evidence>
<protein>
    <submittedName>
        <fullName evidence="2">Rho gtpase-activating protein 25</fullName>
    </submittedName>
</protein>
<accession>A0A2I0TGQ2</accession>
<name>A0A2I0TGQ2_LIMLA</name>
<reference evidence="3" key="1">
    <citation type="submission" date="2017-11" db="EMBL/GenBank/DDBJ databases">
        <authorList>
            <person name="Lima N.C."/>
            <person name="Parody-Merino A.M."/>
            <person name="Battley P.F."/>
            <person name="Fidler A.E."/>
            <person name="Prosdocimi F."/>
        </authorList>
    </citation>
    <scope>NUCLEOTIDE SEQUENCE [LARGE SCALE GENOMIC DNA]</scope>
</reference>
<dbReference type="EMBL" id="KZ510613">
    <property type="protein sequence ID" value="PKU32979.1"/>
    <property type="molecule type" value="Genomic_DNA"/>
</dbReference>
<evidence type="ECO:0000313" key="2">
    <source>
        <dbReference type="EMBL" id="PKU32979.1"/>
    </source>
</evidence>
<evidence type="ECO:0000313" key="3">
    <source>
        <dbReference type="Proteomes" id="UP000233556"/>
    </source>
</evidence>
<reference evidence="3" key="2">
    <citation type="submission" date="2017-12" db="EMBL/GenBank/DDBJ databases">
        <title>Genome sequence of the Bar-tailed Godwit (Limosa lapponica baueri).</title>
        <authorList>
            <person name="Lima N.C.B."/>
            <person name="Parody-Merino A.M."/>
            <person name="Battley P.F."/>
            <person name="Fidler A.E."/>
            <person name="Prosdocimi F."/>
        </authorList>
    </citation>
    <scope>NUCLEOTIDE SEQUENCE [LARGE SCALE GENOMIC DNA]</scope>
</reference>
<keyword evidence="1" id="KW-0175">Coiled coil</keyword>